<dbReference type="PROSITE" id="PS52016">
    <property type="entry name" value="TONB_DEPENDENT_REC_3"/>
    <property type="match status" value="1"/>
</dbReference>
<evidence type="ECO:0000256" key="1">
    <source>
        <dbReference type="ARBA" id="ARBA00004571"/>
    </source>
</evidence>
<dbReference type="InterPro" id="IPR000531">
    <property type="entry name" value="Beta-barrel_TonB"/>
</dbReference>
<proteinExistence type="inferred from homology"/>
<evidence type="ECO:0000256" key="2">
    <source>
        <dbReference type="ARBA" id="ARBA00022448"/>
    </source>
</evidence>
<reference evidence="16 17" key="1">
    <citation type="submission" date="2020-08" db="EMBL/GenBank/DDBJ databases">
        <title>Genomic Encyclopedia of Type Strains, Phase IV (KMG-IV): sequencing the most valuable type-strain genomes for metagenomic binning, comparative biology and taxonomic classification.</title>
        <authorList>
            <person name="Goeker M."/>
        </authorList>
    </citation>
    <scope>NUCLEOTIDE SEQUENCE [LARGE SCALE GENOMIC DNA]</scope>
    <source>
        <strain evidence="16 17">DSM 22359</strain>
    </source>
</reference>
<evidence type="ECO:0000256" key="9">
    <source>
        <dbReference type="ARBA" id="ARBA00023237"/>
    </source>
</evidence>
<comment type="subcellular location">
    <subcellularLocation>
        <location evidence="1 10">Cell outer membrane</location>
        <topology evidence="1 10">Multi-pass membrane protein</topology>
    </subcellularLocation>
</comment>
<protein>
    <submittedName>
        <fullName evidence="16">Outer membrane receptor for ferrienterochelin and colicins</fullName>
    </submittedName>
</protein>
<keyword evidence="2 10" id="KW-0813">Transport</keyword>
<keyword evidence="17" id="KW-1185">Reference proteome</keyword>
<evidence type="ECO:0000256" key="10">
    <source>
        <dbReference type="PROSITE-ProRule" id="PRU01360"/>
    </source>
</evidence>
<dbReference type="Pfam" id="PF00593">
    <property type="entry name" value="TonB_dep_Rec_b-barrel"/>
    <property type="match status" value="1"/>
</dbReference>
<feature type="signal peptide" evidence="13">
    <location>
        <begin position="1"/>
        <end position="23"/>
    </location>
</feature>
<evidence type="ECO:0000256" key="13">
    <source>
        <dbReference type="SAM" id="SignalP"/>
    </source>
</evidence>
<keyword evidence="4 10" id="KW-0812">Transmembrane</keyword>
<gene>
    <name evidence="16" type="ORF">HNR38_000425</name>
</gene>
<evidence type="ECO:0000313" key="16">
    <source>
        <dbReference type="EMBL" id="MBB5319957.1"/>
    </source>
</evidence>
<dbReference type="InterPro" id="IPR039426">
    <property type="entry name" value="TonB-dep_rcpt-like"/>
</dbReference>
<dbReference type="AlphaFoldDB" id="A0A840UGQ3"/>
<evidence type="ECO:0000256" key="7">
    <source>
        <dbReference type="ARBA" id="ARBA00023077"/>
    </source>
</evidence>
<keyword evidence="6" id="KW-0406">Ion transport</keyword>
<dbReference type="PANTHER" id="PTHR30069">
    <property type="entry name" value="TONB-DEPENDENT OUTER MEMBRANE RECEPTOR"/>
    <property type="match status" value="1"/>
</dbReference>
<dbReference type="EMBL" id="JACHFE010000001">
    <property type="protein sequence ID" value="MBB5319957.1"/>
    <property type="molecule type" value="Genomic_DNA"/>
</dbReference>
<dbReference type="GO" id="GO:0015344">
    <property type="term" value="F:siderophore uptake transmembrane transporter activity"/>
    <property type="evidence" value="ECO:0007669"/>
    <property type="project" value="TreeGrafter"/>
</dbReference>
<evidence type="ECO:0000256" key="5">
    <source>
        <dbReference type="ARBA" id="ARBA00022729"/>
    </source>
</evidence>
<accession>A0A840UGQ3</accession>
<evidence type="ECO:0000256" key="12">
    <source>
        <dbReference type="SAM" id="MobiDB-lite"/>
    </source>
</evidence>
<dbReference type="PANTHER" id="PTHR30069:SF53">
    <property type="entry name" value="COLICIN I RECEPTOR-RELATED"/>
    <property type="match status" value="1"/>
</dbReference>
<dbReference type="RefSeq" id="WP_183699282.1">
    <property type="nucleotide sequence ID" value="NZ_JACHFE010000001.1"/>
</dbReference>
<feature type="region of interest" description="Disordered" evidence="12">
    <location>
        <begin position="258"/>
        <end position="284"/>
    </location>
</feature>
<evidence type="ECO:0000256" key="11">
    <source>
        <dbReference type="RuleBase" id="RU003357"/>
    </source>
</evidence>
<keyword evidence="3 10" id="KW-1134">Transmembrane beta strand</keyword>
<evidence type="ECO:0000256" key="8">
    <source>
        <dbReference type="ARBA" id="ARBA00023136"/>
    </source>
</evidence>
<dbReference type="InterPro" id="IPR037066">
    <property type="entry name" value="Plug_dom_sf"/>
</dbReference>
<dbReference type="SUPFAM" id="SSF56935">
    <property type="entry name" value="Porins"/>
    <property type="match status" value="1"/>
</dbReference>
<comment type="similarity">
    <text evidence="10 11">Belongs to the TonB-dependent receptor family.</text>
</comment>
<evidence type="ECO:0000259" key="14">
    <source>
        <dbReference type="Pfam" id="PF00593"/>
    </source>
</evidence>
<evidence type="ECO:0000256" key="4">
    <source>
        <dbReference type="ARBA" id="ARBA00022692"/>
    </source>
</evidence>
<dbReference type="GO" id="GO:0044718">
    <property type="term" value="P:siderophore transmembrane transport"/>
    <property type="evidence" value="ECO:0007669"/>
    <property type="project" value="TreeGrafter"/>
</dbReference>
<dbReference type="InterPro" id="IPR036942">
    <property type="entry name" value="Beta-barrel_TonB_sf"/>
</dbReference>
<evidence type="ECO:0000256" key="6">
    <source>
        <dbReference type="ARBA" id="ARBA00023065"/>
    </source>
</evidence>
<evidence type="ECO:0000259" key="15">
    <source>
        <dbReference type="Pfam" id="PF07715"/>
    </source>
</evidence>
<comment type="caution">
    <text evidence="16">The sequence shown here is derived from an EMBL/GenBank/DDBJ whole genome shotgun (WGS) entry which is preliminary data.</text>
</comment>
<dbReference type="GO" id="GO:0009279">
    <property type="term" value="C:cell outer membrane"/>
    <property type="evidence" value="ECO:0007669"/>
    <property type="project" value="UniProtKB-SubCell"/>
</dbReference>
<keyword evidence="9 10" id="KW-0998">Cell outer membrane</keyword>
<evidence type="ECO:0000313" key="17">
    <source>
        <dbReference type="Proteomes" id="UP000591735"/>
    </source>
</evidence>
<keyword evidence="7 11" id="KW-0798">TonB box</keyword>
<dbReference type="InterPro" id="IPR012910">
    <property type="entry name" value="Plug_dom"/>
</dbReference>
<keyword evidence="8 10" id="KW-0472">Membrane</keyword>
<dbReference type="Gene3D" id="2.170.130.10">
    <property type="entry name" value="TonB-dependent receptor, plug domain"/>
    <property type="match status" value="1"/>
</dbReference>
<evidence type="ECO:0000256" key="3">
    <source>
        <dbReference type="ARBA" id="ARBA00022452"/>
    </source>
</evidence>
<feature type="domain" description="TonB-dependent receptor-like beta-barrel" evidence="14">
    <location>
        <begin position="219"/>
        <end position="661"/>
    </location>
</feature>
<feature type="chain" id="PRO_5032786639" evidence="13">
    <location>
        <begin position="24"/>
        <end position="688"/>
    </location>
</feature>
<keyword evidence="16" id="KW-0675">Receptor</keyword>
<dbReference type="Gene3D" id="2.40.170.20">
    <property type="entry name" value="TonB-dependent receptor, beta-barrel domain"/>
    <property type="match status" value="1"/>
</dbReference>
<feature type="domain" description="TonB-dependent receptor plug" evidence="15">
    <location>
        <begin position="44"/>
        <end position="154"/>
    </location>
</feature>
<name>A0A840UGQ3_9GAMM</name>
<dbReference type="Proteomes" id="UP000591735">
    <property type="component" value="Unassembled WGS sequence"/>
</dbReference>
<dbReference type="CDD" id="cd01347">
    <property type="entry name" value="ligand_gated_channel"/>
    <property type="match status" value="1"/>
</dbReference>
<dbReference type="Pfam" id="PF07715">
    <property type="entry name" value="Plug"/>
    <property type="match status" value="1"/>
</dbReference>
<sequence>MPRRISLLASAIAMATAGSPAFAQSEPMELGEIVVTAAGFEQNISDAPASISTISGDELEKKSYSSIVDAVNNIPGVFVTGGGASQDISIRGMDSSYTLYLIDGRPISDGRSVNTNGTDGGKQIGLPPVSMIERVEVIRGPMSSLYGSSAMGGVINIITKKPTDEFSGSITTEYNHSLNDINNDGQQVSFSTSAPIIKGLLGAQVHGSWLGLEEADYIGGDDNAESTPETDTRQGGVELYLTPDEENEFTLGYTSSTKEYTHRPGASIPLMGGRGGNTPNEVSTTRYDKDVYTVGHKGNYGNLMTDTYLQHDVSERIQEDEKKEDLTTFNTQATYFWGEHVLTMGGQYKEEELVDESNGLLSANVPGAVRSVDRWLASLYAEMEWRLTDKLNLTTGVRYDDDELFGGHLSPRVYANYHATPQWTLKGGISTGYRQPGLSDATEGFGRGTGGGDWRNIPNRNNPRALIIGNEDLDPETSTNYEFGFVYQNPARTLNTSAMLFFTQFDDKIAEDRLCETANPDRYDPSTWDCSYQGVTYQFVGTRSNISEAEMQGVELTMDYDITRDVRLSSSYTYTESEQKTGEFAGEPLNRVPKHMANVSVDWQATTDLSLWAQGNYRGKTSDYLSRTSMGDGTPDYGFVDVGLVYNLSSSARMKAGIYNLANDEVTNDDYEVVLDGRMLNVGLTVDF</sequence>
<keyword evidence="5 13" id="KW-0732">Signal</keyword>
<organism evidence="16 17">
    <name type="scientific">Marinobacter oulmenensis</name>
    <dbReference type="NCBI Taxonomy" id="643747"/>
    <lineage>
        <taxon>Bacteria</taxon>
        <taxon>Pseudomonadati</taxon>
        <taxon>Pseudomonadota</taxon>
        <taxon>Gammaproteobacteria</taxon>
        <taxon>Pseudomonadales</taxon>
        <taxon>Marinobacteraceae</taxon>
        <taxon>Marinobacter</taxon>
    </lineage>
</organism>